<dbReference type="RefSeq" id="WP_173578723.1">
    <property type="nucleotide sequence ID" value="NZ_WOSW01000070.1"/>
</dbReference>
<reference evidence="1 2" key="1">
    <citation type="journal article" date="2020" name="Int. J. Syst. Evol. Microbiol.">
        <title>Novel acetic acid bacteria from cider fermentations: Acetobacter conturbans sp. nov. and Acetobacter fallax sp. nov.</title>
        <authorList>
            <person name="Sombolestani A.S."/>
            <person name="Cleenwerck I."/>
            <person name="Cnockaert M."/>
            <person name="Borremans W."/>
            <person name="Wieme A.D."/>
            <person name="De Vuyst L."/>
            <person name="Vandamme P."/>
        </authorList>
    </citation>
    <scope>NUCLEOTIDE SEQUENCE [LARGE SCALE GENOMIC DNA]</scope>
    <source>
        <strain evidence="1 2">LMG 1637</strain>
    </source>
</reference>
<evidence type="ECO:0000313" key="2">
    <source>
        <dbReference type="Proteomes" id="UP000615326"/>
    </source>
</evidence>
<organism evidence="1 2">
    <name type="scientific">Acetobacter fallax</name>
    <dbReference type="NCBI Taxonomy" id="1737473"/>
    <lineage>
        <taxon>Bacteria</taxon>
        <taxon>Pseudomonadati</taxon>
        <taxon>Pseudomonadota</taxon>
        <taxon>Alphaproteobacteria</taxon>
        <taxon>Acetobacterales</taxon>
        <taxon>Acetobacteraceae</taxon>
        <taxon>Acetobacter</taxon>
    </lineage>
</organism>
<accession>A0ABX0KGM8</accession>
<protein>
    <submittedName>
        <fullName evidence="1">Uncharacterized protein</fullName>
    </submittedName>
</protein>
<keyword evidence="2" id="KW-1185">Reference proteome</keyword>
<comment type="caution">
    <text evidence="1">The sequence shown here is derived from an EMBL/GenBank/DDBJ whole genome shotgun (WGS) entry which is preliminary data.</text>
</comment>
<evidence type="ECO:0000313" key="1">
    <source>
        <dbReference type="EMBL" id="NHO34301.1"/>
    </source>
</evidence>
<proteinExistence type="predicted"/>
<gene>
    <name evidence="1" type="ORF">GOB84_17575</name>
</gene>
<name>A0ABX0KGM8_9PROT</name>
<dbReference type="Proteomes" id="UP000615326">
    <property type="component" value="Unassembled WGS sequence"/>
</dbReference>
<sequence length="327" mass="36419">MNIDKKKGLQAFADAKKLAESWLTDDILKAGTGETREEFVERQVTTAPPLENDNIFRLYCINSQNRGGARNLLDDSNWTALGKSVLGDYNYTYVSEKYPCTDTGFVSLCADVLNAHKNGLEIIKGDTRNHIQALEDPLRNKTKAWVKILTTIQEGATLFSAIEKKHPGIALKEALFGPVPEDTPVNRVTIENIKLAVNAVRVKYVGDALAFNFLKDLGNRHFFKPDIHTCEVVGYAFTKAGHPIPDNQPFETIEKILLFSHVTGIPLAEIDRIMWLSGSGIFQAPKVSGGPWIEHATLPKGTAGKEIRQKRKHEMAKLFRQAVTSFD</sequence>
<dbReference type="EMBL" id="WOSW01000070">
    <property type="protein sequence ID" value="NHO34301.1"/>
    <property type="molecule type" value="Genomic_DNA"/>
</dbReference>